<dbReference type="InterPro" id="IPR023346">
    <property type="entry name" value="Lysozyme-like_dom_sf"/>
</dbReference>
<dbReference type="PANTHER" id="PTHR37423:SF2">
    <property type="entry name" value="MEMBRANE-BOUND LYTIC MUREIN TRANSGLYCOSYLASE C"/>
    <property type="match status" value="1"/>
</dbReference>
<evidence type="ECO:0000259" key="3">
    <source>
        <dbReference type="Pfam" id="PF01464"/>
    </source>
</evidence>
<evidence type="ECO:0000313" key="4">
    <source>
        <dbReference type="EMBL" id="AGA90060.1"/>
    </source>
</evidence>
<dbReference type="EMBL" id="CP003051">
    <property type="protein sequence ID" value="AGA90060.1"/>
    <property type="molecule type" value="Genomic_DNA"/>
</dbReference>
<feature type="chain" id="PRO_5003943196" evidence="2">
    <location>
        <begin position="20"/>
        <end position="240"/>
    </location>
</feature>
<dbReference type="Gene3D" id="1.10.530.10">
    <property type="match status" value="1"/>
</dbReference>
<dbReference type="GO" id="GO:0016020">
    <property type="term" value="C:membrane"/>
    <property type="evidence" value="ECO:0007669"/>
    <property type="project" value="InterPro"/>
</dbReference>
<evidence type="ECO:0000256" key="1">
    <source>
        <dbReference type="ARBA" id="ARBA00007734"/>
    </source>
</evidence>
<dbReference type="PANTHER" id="PTHR37423">
    <property type="entry name" value="SOLUBLE LYTIC MUREIN TRANSGLYCOSYLASE-RELATED"/>
    <property type="match status" value="1"/>
</dbReference>
<keyword evidence="5" id="KW-1185">Reference proteome</keyword>
<dbReference type="InterPro" id="IPR000189">
    <property type="entry name" value="Transglyc_AS"/>
</dbReference>
<dbReference type="PROSITE" id="PS00922">
    <property type="entry name" value="TRANSGLYCOSYLASE"/>
    <property type="match status" value="1"/>
</dbReference>
<dbReference type="KEGG" id="tmb:Thimo_1263"/>
<organism evidence="4 5">
    <name type="scientific">Thioflavicoccus mobilis 8321</name>
    <dbReference type="NCBI Taxonomy" id="765912"/>
    <lineage>
        <taxon>Bacteria</taxon>
        <taxon>Pseudomonadati</taxon>
        <taxon>Pseudomonadota</taxon>
        <taxon>Gammaproteobacteria</taxon>
        <taxon>Chromatiales</taxon>
        <taxon>Chromatiaceae</taxon>
        <taxon>Thioflavicoccus</taxon>
    </lineage>
</organism>
<dbReference type="Proteomes" id="UP000010816">
    <property type="component" value="Chromosome"/>
</dbReference>
<proteinExistence type="inferred from homology"/>
<name>L0GXG2_9GAMM</name>
<keyword evidence="2" id="KW-0732">Signal</keyword>
<dbReference type="GO" id="GO:0008933">
    <property type="term" value="F:peptidoglycan lytic transglycosylase activity"/>
    <property type="evidence" value="ECO:0007669"/>
    <property type="project" value="InterPro"/>
</dbReference>
<dbReference type="CDD" id="cd00254">
    <property type="entry name" value="LT-like"/>
    <property type="match status" value="1"/>
</dbReference>
<feature type="domain" description="Transglycosylase SLT" evidence="3">
    <location>
        <begin position="47"/>
        <end position="152"/>
    </location>
</feature>
<dbReference type="Pfam" id="PF01464">
    <property type="entry name" value="SLT"/>
    <property type="match status" value="1"/>
</dbReference>
<dbReference type="SUPFAM" id="SSF53955">
    <property type="entry name" value="Lysozyme-like"/>
    <property type="match status" value="1"/>
</dbReference>
<dbReference type="HOGENOM" id="CLU_093868_0_0_6"/>
<dbReference type="GO" id="GO:0000270">
    <property type="term" value="P:peptidoglycan metabolic process"/>
    <property type="evidence" value="ECO:0007669"/>
    <property type="project" value="InterPro"/>
</dbReference>
<reference evidence="4 5" key="1">
    <citation type="submission" date="2011-09" db="EMBL/GenBank/DDBJ databases">
        <title>Complete sequence of chromosome of Thioflavicoccus mobilis 8321.</title>
        <authorList>
            <consortium name="US DOE Joint Genome Institute"/>
            <person name="Lucas S."/>
            <person name="Han J."/>
            <person name="Lapidus A."/>
            <person name="Cheng J.-F."/>
            <person name="Goodwin L."/>
            <person name="Pitluck S."/>
            <person name="Peters L."/>
            <person name="Ovchinnikova G."/>
            <person name="Lu M."/>
            <person name="Detter J.C."/>
            <person name="Han C."/>
            <person name="Tapia R."/>
            <person name="Land M."/>
            <person name="Hauser L."/>
            <person name="Kyrpides N."/>
            <person name="Ivanova N."/>
            <person name="Pagani I."/>
            <person name="Vogl K."/>
            <person name="Liu Z."/>
            <person name="Imhoff J."/>
            <person name="Thiel V."/>
            <person name="Frigaard N.-U."/>
            <person name="Bryant D."/>
            <person name="Woyke T."/>
        </authorList>
    </citation>
    <scope>NUCLEOTIDE SEQUENCE [LARGE SCALE GENOMIC DNA]</scope>
    <source>
        <strain evidence="4 5">8321</strain>
    </source>
</reference>
<dbReference type="AlphaFoldDB" id="L0GXG2"/>
<feature type="signal peptide" evidence="2">
    <location>
        <begin position="1"/>
        <end position="19"/>
    </location>
</feature>
<protein>
    <submittedName>
        <fullName evidence="4">Soluble lytic murein transglycosylase-like protein</fullName>
    </submittedName>
</protein>
<comment type="similarity">
    <text evidence="1">Belongs to the transglycosylase Slt family.</text>
</comment>
<sequence>MKALFVLVLIALGSAVSLAASATSGTEPGSAVSKGAAPSRAELVPLIDGIAKRRGVELALAHAIVAAESAYDARAVSRAGAIGLMQVMPATAADYGVTDPEALFDPQTNVETGVRHLRRLLDKYDNDYGRAIMAYNAGEGVVDRTNSNVTYRETLDYTVAVIHQYRRNGGTRPTDDALRKVALLRRAAGRGDARRLMKRYLDTSLLSLKIRPTLSVDYLDPGLHRVGPESRPMFELHPIE</sequence>
<accession>L0GXG2</accession>
<evidence type="ECO:0000256" key="2">
    <source>
        <dbReference type="SAM" id="SignalP"/>
    </source>
</evidence>
<evidence type="ECO:0000313" key="5">
    <source>
        <dbReference type="Proteomes" id="UP000010816"/>
    </source>
</evidence>
<dbReference type="STRING" id="765912.Thimo_1263"/>
<dbReference type="OrthoDB" id="92254at2"/>
<dbReference type="RefSeq" id="WP_015280204.1">
    <property type="nucleotide sequence ID" value="NC_019940.1"/>
</dbReference>
<dbReference type="InterPro" id="IPR008258">
    <property type="entry name" value="Transglycosylase_SLT_dom_1"/>
</dbReference>
<dbReference type="eggNOG" id="COG0741">
    <property type="taxonomic scope" value="Bacteria"/>
</dbReference>
<gene>
    <name evidence="4" type="ORF">Thimo_1263</name>
</gene>